<organism evidence="2 3">
    <name type="scientific">Microdochium bolleyi</name>
    <dbReference type="NCBI Taxonomy" id="196109"/>
    <lineage>
        <taxon>Eukaryota</taxon>
        <taxon>Fungi</taxon>
        <taxon>Dikarya</taxon>
        <taxon>Ascomycota</taxon>
        <taxon>Pezizomycotina</taxon>
        <taxon>Sordariomycetes</taxon>
        <taxon>Xylariomycetidae</taxon>
        <taxon>Xylariales</taxon>
        <taxon>Microdochiaceae</taxon>
        <taxon>Microdochium</taxon>
    </lineage>
</organism>
<sequence length="484" mass="50622">MNAAGGIWAPAAMRAVRIAASRAGKVLRTKLVKPVQTAVEPALARSANPARAARQPIHPVAFLRQQKSRSFHSRAAAAAARFFSTVRSGPARPDNTKFLRTKVGQAVSQFSGRAPFASTLRPNLTGGALPRSAGGYGLGSGRVGGARYFSHGPASQAQVLQNVSQAVRAFWISGQKAQFDGVNSRGEARFRAVSAVQDQTMRKLSAASSSAAAAAAAQAPGSSLDFRLNPTVTALGPLSAAFPFPAAAAATTFDDAVAAAGPSINTEGFLDVLSGDFARALKDLTATLADLQRLSVLGDLPVQLEKGGHVLRVRFPGVDADTVEALCEDLGLTRGVVREDPGFSSSAGVPVALKFPFASTVMDSNANAGRSQPVKPARAGPLAAAGYRDSDTLTESSEIDDDEVAAMFDGYSEIVQRNPWLASPSSSSDGDAYAEELLEGYESMSPRALAESRPAASTAGQESYEGLEGVYRFLEECDRARDRF</sequence>
<keyword evidence="3" id="KW-1185">Reference proteome</keyword>
<dbReference type="AlphaFoldDB" id="A0A136JFS9"/>
<dbReference type="PANTHER" id="PTHR42342:SF1">
    <property type="entry name" value="STATIONARY PHASE PROTEIN 5"/>
    <property type="match status" value="1"/>
</dbReference>
<gene>
    <name evidence="2" type="ORF">Micbo1qcDRAFT_158125</name>
</gene>
<dbReference type="InParanoid" id="A0A136JFS9"/>
<proteinExistence type="predicted"/>
<evidence type="ECO:0008006" key="4">
    <source>
        <dbReference type="Google" id="ProtNLM"/>
    </source>
</evidence>
<dbReference type="GO" id="GO:0070628">
    <property type="term" value="F:proteasome binding"/>
    <property type="evidence" value="ECO:0007669"/>
    <property type="project" value="InterPro"/>
</dbReference>
<protein>
    <recommendedName>
        <fullName evidence="4">Casein kinase II beta 2 subunit</fullName>
    </recommendedName>
</protein>
<reference evidence="3" key="1">
    <citation type="submission" date="2016-02" db="EMBL/GenBank/DDBJ databases">
        <title>Draft genome sequence of Microdochium bolleyi, a fungal endophyte of beachgrass.</title>
        <authorList>
            <consortium name="DOE Joint Genome Institute"/>
            <person name="David A.S."/>
            <person name="May G."/>
            <person name="Haridas S."/>
            <person name="Lim J."/>
            <person name="Wang M."/>
            <person name="Labutti K."/>
            <person name="Lipzen A."/>
            <person name="Barry K."/>
            <person name="Grigoriev I.V."/>
        </authorList>
    </citation>
    <scope>NUCLEOTIDE SEQUENCE [LARGE SCALE GENOMIC DNA]</scope>
    <source>
        <strain evidence="3">J235TASD1</strain>
    </source>
</reference>
<evidence type="ECO:0000256" key="1">
    <source>
        <dbReference type="SAM" id="MobiDB-lite"/>
    </source>
</evidence>
<name>A0A136JFS9_9PEZI</name>
<dbReference type="InterPro" id="IPR038816">
    <property type="entry name" value="Stationary_phase_5"/>
</dbReference>
<dbReference type="Proteomes" id="UP000070501">
    <property type="component" value="Unassembled WGS sequence"/>
</dbReference>
<evidence type="ECO:0000313" key="3">
    <source>
        <dbReference type="Proteomes" id="UP000070501"/>
    </source>
</evidence>
<dbReference type="GO" id="GO:0043248">
    <property type="term" value="P:proteasome assembly"/>
    <property type="evidence" value="ECO:0007669"/>
    <property type="project" value="TreeGrafter"/>
</dbReference>
<accession>A0A136JFS9</accession>
<dbReference type="EMBL" id="KQ964246">
    <property type="protein sequence ID" value="KXJ95976.1"/>
    <property type="molecule type" value="Genomic_DNA"/>
</dbReference>
<dbReference type="STRING" id="196109.A0A136JFS9"/>
<feature type="region of interest" description="Disordered" evidence="1">
    <location>
        <begin position="366"/>
        <end position="394"/>
    </location>
</feature>
<evidence type="ECO:0000313" key="2">
    <source>
        <dbReference type="EMBL" id="KXJ95976.1"/>
    </source>
</evidence>
<dbReference type="OrthoDB" id="5415241at2759"/>
<dbReference type="PANTHER" id="PTHR42342">
    <property type="entry name" value="STATIONARY PHASE PROTEIN 5"/>
    <property type="match status" value="1"/>
</dbReference>